<feature type="domain" description="C2H2-type" evidence="17">
    <location>
        <begin position="981"/>
        <end position="1008"/>
    </location>
</feature>
<keyword evidence="4" id="KW-0479">Metal-binding</keyword>
<dbReference type="InterPro" id="IPR013087">
    <property type="entry name" value="Znf_C2H2_type"/>
</dbReference>
<comment type="similarity">
    <text evidence="2">Belongs to the krueppel C2H2-type zinc-finger protein family.</text>
</comment>
<keyword evidence="7" id="KW-0862">Zinc</keyword>
<dbReference type="FunFam" id="3.30.160.60:FF:000215">
    <property type="entry name" value="Spalt-like transcription factor 3"/>
    <property type="match status" value="1"/>
</dbReference>
<evidence type="ECO:0000256" key="14">
    <source>
        <dbReference type="ARBA" id="ARBA00071947"/>
    </source>
</evidence>
<keyword evidence="10" id="KW-0804">Transcription</keyword>
<dbReference type="Gene3D" id="3.30.160.60">
    <property type="entry name" value="Classic Zinc Finger"/>
    <property type="match status" value="6"/>
</dbReference>
<dbReference type="GO" id="GO:0000978">
    <property type="term" value="F:RNA polymerase II cis-regulatory region sequence-specific DNA binding"/>
    <property type="evidence" value="ECO:0007669"/>
    <property type="project" value="TreeGrafter"/>
</dbReference>
<keyword evidence="6 15" id="KW-0863">Zinc-finger</keyword>
<dbReference type="Pfam" id="PF00096">
    <property type="entry name" value="zf-C2H2"/>
    <property type="match status" value="3"/>
</dbReference>
<evidence type="ECO:0000256" key="10">
    <source>
        <dbReference type="ARBA" id="ARBA00023163"/>
    </source>
</evidence>
<dbReference type="GeneTree" id="ENSGT00940000159356"/>
<organism evidence="18 19">
    <name type="scientific">Oncorhynchus tshawytscha</name>
    <name type="common">Chinook salmon</name>
    <name type="synonym">Salmo tshawytscha</name>
    <dbReference type="NCBI Taxonomy" id="74940"/>
    <lineage>
        <taxon>Eukaryota</taxon>
        <taxon>Metazoa</taxon>
        <taxon>Chordata</taxon>
        <taxon>Craniata</taxon>
        <taxon>Vertebrata</taxon>
        <taxon>Euteleostomi</taxon>
        <taxon>Actinopterygii</taxon>
        <taxon>Neopterygii</taxon>
        <taxon>Teleostei</taxon>
        <taxon>Protacanthopterygii</taxon>
        <taxon>Salmoniformes</taxon>
        <taxon>Salmonidae</taxon>
        <taxon>Salmoninae</taxon>
        <taxon>Oncorhynchus</taxon>
    </lineage>
</organism>
<dbReference type="FunFam" id="3.30.160.60:FF:000025">
    <property type="entry name" value="Spalt-like transcription factor 1"/>
    <property type="match status" value="1"/>
</dbReference>
<feature type="region of interest" description="Disordered" evidence="16">
    <location>
        <begin position="31"/>
        <end position="65"/>
    </location>
</feature>
<reference evidence="18" key="2">
    <citation type="submission" date="2025-09" db="UniProtKB">
        <authorList>
            <consortium name="Ensembl"/>
        </authorList>
    </citation>
    <scope>IDENTIFICATION</scope>
</reference>
<feature type="domain" description="C2H2-type" evidence="17">
    <location>
        <begin position="405"/>
        <end position="432"/>
    </location>
</feature>
<feature type="domain" description="C2H2-type" evidence="17">
    <location>
        <begin position="1009"/>
        <end position="1036"/>
    </location>
</feature>
<dbReference type="FunFam" id="3.30.160.60:FF:000193">
    <property type="entry name" value="Zinc finger protein 300"/>
    <property type="match status" value="1"/>
</dbReference>
<evidence type="ECO:0000313" key="18">
    <source>
        <dbReference type="Ensembl" id="ENSOTSP00005022340.1"/>
    </source>
</evidence>
<dbReference type="Ensembl" id="ENSOTST00005024212.2">
    <property type="protein sequence ID" value="ENSOTSP00005022340.1"/>
    <property type="gene ID" value="ENSOTSG00005010691.2"/>
</dbReference>
<dbReference type="PROSITE" id="PS50157">
    <property type="entry name" value="ZINC_FINGER_C2H2_2"/>
    <property type="match status" value="7"/>
</dbReference>
<evidence type="ECO:0000256" key="8">
    <source>
        <dbReference type="ARBA" id="ARBA00023015"/>
    </source>
</evidence>
<evidence type="ECO:0000256" key="15">
    <source>
        <dbReference type="PROSITE-ProRule" id="PRU00042"/>
    </source>
</evidence>
<feature type="domain" description="C2H2-type" evidence="17">
    <location>
        <begin position="637"/>
        <end position="664"/>
    </location>
</feature>
<keyword evidence="19" id="KW-1185">Reference proteome</keyword>
<feature type="domain" description="C2H2-type" evidence="17">
    <location>
        <begin position="605"/>
        <end position="632"/>
    </location>
</feature>
<dbReference type="GO" id="GO:0001708">
    <property type="term" value="P:cell fate specification"/>
    <property type="evidence" value="ECO:0007669"/>
    <property type="project" value="UniProtKB-ARBA"/>
</dbReference>
<keyword evidence="3" id="KW-0217">Developmental protein</keyword>
<dbReference type="CDD" id="cd20908">
    <property type="entry name" value="SUF4-like"/>
    <property type="match status" value="1"/>
</dbReference>
<evidence type="ECO:0000256" key="9">
    <source>
        <dbReference type="ARBA" id="ARBA00023125"/>
    </source>
</evidence>
<evidence type="ECO:0000256" key="1">
    <source>
        <dbReference type="ARBA" id="ARBA00004123"/>
    </source>
</evidence>
<dbReference type="FunFam" id="3.30.160.60:FF:000291">
    <property type="entry name" value="Spalt-like transcription factor 4"/>
    <property type="match status" value="1"/>
</dbReference>
<evidence type="ECO:0000256" key="16">
    <source>
        <dbReference type="SAM" id="MobiDB-lite"/>
    </source>
</evidence>
<evidence type="ECO:0000256" key="7">
    <source>
        <dbReference type="ARBA" id="ARBA00022833"/>
    </source>
</evidence>
<dbReference type="FunFam" id="3.30.160.60:FF:000260">
    <property type="entry name" value="Spalt-like transcription factor 1"/>
    <property type="match status" value="1"/>
</dbReference>
<accession>A0A8C8DEZ8</accession>
<dbReference type="GO" id="GO:0048646">
    <property type="term" value="P:anatomical structure formation involved in morphogenesis"/>
    <property type="evidence" value="ECO:0007669"/>
    <property type="project" value="UniProtKB-ARBA"/>
</dbReference>
<dbReference type="InterPro" id="IPR036236">
    <property type="entry name" value="Znf_C2H2_sf"/>
</dbReference>
<dbReference type="GO" id="GO:0008270">
    <property type="term" value="F:zinc ion binding"/>
    <property type="evidence" value="ECO:0007669"/>
    <property type="project" value="UniProtKB-KW"/>
</dbReference>
<evidence type="ECO:0000256" key="12">
    <source>
        <dbReference type="ARBA" id="ARBA00038474"/>
    </source>
</evidence>
<dbReference type="GO" id="GO:0009966">
    <property type="term" value="P:regulation of signal transduction"/>
    <property type="evidence" value="ECO:0007669"/>
    <property type="project" value="UniProtKB-ARBA"/>
</dbReference>
<name>A0A8C8DEZ8_ONCTS</name>
<dbReference type="SUPFAM" id="SSF57667">
    <property type="entry name" value="beta-beta-alpha zinc fingers"/>
    <property type="match status" value="3"/>
</dbReference>
<dbReference type="InterPro" id="IPR051565">
    <property type="entry name" value="Sal_C2H2-zinc-finger"/>
</dbReference>
<feature type="region of interest" description="Disordered" evidence="16">
    <location>
        <begin position="780"/>
        <end position="840"/>
    </location>
</feature>
<proteinExistence type="inferred from homology"/>
<evidence type="ECO:0000256" key="5">
    <source>
        <dbReference type="ARBA" id="ARBA00022737"/>
    </source>
</evidence>
<dbReference type="GO" id="GO:0005634">
    <property type="term" value="C:nucleus"/>
    <property type="evidence" value="ECO:0007669"/>
    <property type="project" value="UniProtKB-SubCell"/>
</dbReference>
<feature type="domain" description="C2H2-type" evidence="17">
    <location>
        <begin position="377"/>
        <end position="404"/>
    </location>
</feature>
<dbReference type="SMART" id="SM00355">
    <property type="entry name" value="ZnF_C2H2"/>
    <property type="match status" value="7"/>
</dbReference>
<feature type="region of interest" description="Disordered" evidence="16">
    <location>
        <begin position="242"/>
        <end position="276"/>
    </location>
</feature>
<comment type="similarity">
    <text evidence="12">Belongs to the sal C2H2-type zinc-finger protein family.</text>
</comment>
<dbReference type="PROSITE" id="PS00028">
    <property type="entry name" value="ZINC_FINGER_C2H2_1"/>
    <property type="match status" value="7"/>
</dbReference>
<dbReference type="GO" id="GO:0009791">
    <property type="term" value="P:post-embryonic development"/>
    <property type="evidence" value="ECO:0007669"/>
    <property type="project" value="UniProtKB-ARBA"/>
</dbReference>
<evidence type="ECO:0000256" key="4">
    <source>
        <dbReference type="ARBA" id="ARBA00022723"/>
    </source>
</evidence>
<comment type="function">
    <text evidence="13">Required for the establishment of the posterior-most head and the anterior-most tail segments of the embryo. Probably function as a transcriptional regulator. Could repress the transcription of the tsh gene.</text>
</comment>
<dbReference type="Proteomes" id="UP000694402">
    <property type="component" value="Unassembled WGS sequence"/>
</dbReference>
<protein>
    <recommendedName>
        <fullName evidence="14">Homeotic protein spalt-major</fullName>
    </recommendedName>
</protein>
<evidence type="ECO:0000256" key="6">
    <source>
        <dbReference type="ARBA" id="ARBA00022771"/>
    </source>
</evidence>
<dbReference type="PANTHER" id="PTHR23233">
    <property type="entry name" value="SAL-LIKE PROTEIN"/>
    <property type="match status" value="1"/>
</dbReference>
<evidence type="ECO:0000256" key="11">
    <source>
        <dbReference type="ARBA" id="ARBA00023242"/>
    </source>
</evidence>
<evidence type="ECO:0000256" key="2">
    <source>
        <dbReference type="ARBA" id="ARBA00006991"/>
    </source>
</evidence>
<feature type="domain" description="C2H2-type" evidence="17">
    <location>
        <begin position="577"/>
        <end position="604"/>
    </location>
</feature>
<comment type="subcellular location">
    <subcellularLocation>
        <location evidence="1">Nucleus</location>
    </subcellularLocation>
</comment>
<dbReference type="GO" id="GO:0000981">
    <property type="term" value="F:DNA-binding transcription factor activity, RNA polymerase II-specific"/>
    <property type="evidence" value="ECO:0007669"/>
    <property type="project" value="TreeGrafter"/>
</dbReference>
<sequence>MEGMDEEKHRSGETPVCEKCDEFFTWPDLYENQRSSAEDPAQVVIVKEDEGMPGPEGPQAGSSRTPSLALLSLAPSDSADIESVDGGLELVEAELAIPSSQSSAMTSSMPSTNVMLEILHSIQVAVAQFSQSLHSSGAGGKAATEAVLVILEHLLALQQQQVHQLQLIEQIRSQVTFMNRQPTQTALNPVSRALTLAPNPFPSQGLIAPPVLPQYGAIPSAANGQVSVSLVSVIERSDTLSSQTSYGQAHTRDVRCTSAPSNNSAPPPTTCNNISLLQPPYTGSHTSGSCTQTLNLSCPLSMQGQSNILLSSPSSLLFLPQSPPSSVIFPNSLASIATTTNTLNPLSALMKHHWNCKLPNVSMLNIKPSPEEPFFKHKCKFCTKVFCSDSSLQIHLRSHTGERPFKCNICGNRFSTKGNLKVHFQRHKEKYPHVQMNPYPMPEYLENVPTTSGIPYGMSFPPEKPVATWLDSKPVLAMVPTAMGIQLPSTLTTMGSSSDSLSVTLSIKSPFRPSPDSSECVSLFPNTTAGSRGNAPAPKLFKAKFPFGGLLDSIQTSETSKLQQLVENIDKKITDPNQCVLCHRVLSCQSMLKIHYCIHTGERPFKCKVCVRAFTTKGILKIHIGVHRVNSPLQVQHSCPICHKTFTKAVVLQQHLHMHMGDQILNSPLMEGLQDLDTDLSSHEKNFDSLSNYDNDLMDDNSMEEEEEEVGVDPLKPLSSVSSSPPNSDAVVSKIASLENQMKMIESTLNLNHSFGLKSMMNGFMDSERRVAIHSSIVGEGQNHNTAGNPNVSESSTSMLVPVSPAQNSEVHLCKSLSGNHSGESQEITTSAKSEQNESPTLTLVLENGVALDLRGIQPNRQCVKQESPYSMMFLSRERGKITISTDNINSNVDLTQLPPNILKLYLAVLGASQSIPGLVTSIAPRMIKSEINGYHRPMNINKGVHHPFGLPVPASPPSLVNPGITSLLGPPQLRWTPKQHNCHRCGKNFSSASSVQIHERTHTGEKPFGCSICGRAFTTKGNLKVHMGTHMWNNARRGRRLSVENLIAFLGGEDAIKLGETFQKDLTAQAMNMDTGFWNRYAAAITNGLAMKNNEISVIQNGWIPQLYAMTAGMDRVSTGGSPPMTGLGKTIGIN</sequence>
<feature type="compositionally biased region" description="Acidic residues" evidence="16">
    <location>
        <begin position="696"/>
        <end position="711"/>
    </location>
</feature>
<dbReference type="FunFam" id="3.30.160.60:FF:002381">
    <property type="entry name" value="Putative spalt protein"/>
    <property type="match status" value="1"/>
</dbReference>
<evidence type="ECO:0000256" key="3">
    <source>
        <dbReference type="ARBA" id="ARBA00022473"/>
    </source>
</evidence>
<dbReference type="PANTHER" id="PTHR23233:SF46">
    <property type="entry name" value="SAL-LIKE PROTEIN 3"/>
    <property type="match status" value="1"/>
</dbReference>
<evidence type="ECO:0000259" key="17">
    <source>
        <dbReference type="PROSITE" id="PS50157"/>
    </source>
</evidence>
<keyword evidence="5" id="KW-0677">Repeat</keyword>
<dbReference type="AlphaFoldDB" id="A0A8C8DEZ8"/>
<dbReference type="GO" id="GO:0048699">
    <property type="term" value="P:generation of neurons"/>
    <property type="evidence" value="ECO:0007669"/>
    <property type="project" value="UniProtKB-ARBA"/>
</dbReference>
<keyword evidence="8" id="KW-0805">Transcription regulation</keyword>
<dbReference type="GO" id="GO:0021772">
    <property type="term" value="P:olfactory bulb development"/>
    <property type="evidence" value="ECO:0007669"/>
    <property type="project" value="UniProtKB-ARBA"/>
</dbReference>
<keyword evidence="11" id="KW-0539">Nucleus</keyword>
<evidence type="ECO:0000313" key="19">
    <source>
        <dbReference type="Proteomes" id="UP000694402"/>
    </source>
</evidence>
<feature type="compositionally biased region" description="Polar residues" evidence="16">
    <location>
        <begin position="817"/>
        <end position="840"/>
    </location>
</feature>
<dbReference type="GO" id="GO:0061061">
    <property type="term" value="P:muscle structure development"/>
    <property type="evidence" value="ECO:0007669"/>
    <property type="project" value="UniProtKB-ARBA"/>
</dbReference>
<feature type="compositionally biased region" description="Polar residues" evidence="16">
    <location>
        <begin position="782"/>
        <end position="810"/>
    </location>
</feature>
<feature type="compositionally biased region" description="Low complexity" evidence="16">
    <location>
        <begin position="712"/>
        <end position="728"/>
    </location>
</feature>
<keyword evidence="9" id="KW-0238">DNA-binding</keyword>
<reference evidence="18" key="1">
    <citation type="submission" date="2025-08" db="UniProtKB">
        <authorList>
            <consortium name="Ensembl"/>
        </authorList>
    </citation>
    <scope>IDENTIFICATION</scope>
</reference>
<evidence type="ECO:0000256" key="13">
    <source>
        <dbReference type="ARBA" id="ARBA00056983"/>
    </source>
</evidence>
<feature type="region of interest" description="Disordered" evidence="16">
    <location>
        <begin position="687"/>
        <end position="728"/>
    </location>
</feature>